<dbReference type="EMBL" id="JAUHHV010000005">
    <property type="protein sequence ID" value="KAK1425178.1"/>
    <property type="molecule type" value="Genomic_DNA"/>
</dbReference>
<proteinExistence type="predicted"/>
<dbReference type="AlphaFoldDB" id="A0AAD8NXB8"/>
<feature type="compositionally biased region" description="Polar residues" evidence="1">
    <location>
        <begin position="28"/>
        <end position="41"/>
    </location>
</feature>
<protein>
    <recommendedName>
        <fullName evidence="4">Protein PAIR1</fullName>
    </recommendedName>
</protein>
<evidence type="ECO:0000313" key="3">
    <source>
        <dbReference type="Proteomes" id="UP001229421"/>
    </source>
</evidence>
<dbReference type="Proteomes" id="UP001229421">
    <property type="component" value="Unassembled WGS sequence"/>
</dbReference>
<sequence>MKTMKINKACDLSSISVLPPHSRRRSGVSCSLPESSSNLRLSQAPSQQLQRSQQSFSQGISSQHNAIFSQFSQNSQDDTVTNDQLIVSQERDNSVRRFSCLPPGNHTREESQMPISRSSTALIRKWGSGVSEHRSQISEEIERRIGTIESSLSRFGLMMESLQTDIIQVNKGTKELAMDMESIRQKLNAQDNSLQIINKAQEDVKSTLQGELKSISDKVHQNTCHQNSQDISIMLSNLQEKIGVFISNLRSDLSTSFTNEMQALGCKLNALDQKNPTPTILPPKVLKCQYLAPVITAYSSKVPPKVRLGTQIPKVEMGTWNLVKRERVTITNKDCKGQTHNSLSHTELERELGVVTESDEDIDEGFAFFSGEKETDVGKYSIEKAKEETARILRKARRRKRKHCNTIIIN</sequence>
<keyword evidence="3" id="KW-1185">Reference proteome</keyword>
<accession>A0AAD8NXB8</accession>
<feature type="region of interest" description="Disordered" evidence="1">
    <location>
        <begin position="96"/>
        <end position="117"/>
    </location>
</feature>
<dbReference type="GO" id="GO:0070192">
    <property type="term" value="P:chromosome organization involved in meiotic cell cycle"/>
    <property type="evidence" value="ECO:0007669"/>
    <property type="project" value="InterPro"/>
</dbReference>
<name>A0AAD8NXB8_TARER</name>
<evidence type="ECO:0000256" key="1">
    <source>
        <dbReference type="SAM" id="MobiDB-lite"/>
    </source>
</evidence>
<feature type="region of interest" description="Disordered" evidence="1">
    <location>
        <begin position="20"/>
        <end position="57"/>
    </location>
</feature>
<dbReference type="GO" id="GO:0005634">
    <property type="term" value="C:nucleus"/>
    <property type="evidence" value="ECO:0007669"/>
    <property type="project" value="TreeGrafter"/>
</dbReference>
<evidence type="ECO:0008006" key="4">
    <source>
        <dbReference type="Google" id="ProtNLM"/>
    </source>
</evidence>
<comment type="caution">
    <text evidence="2">The sequence shown here is derived from an EMBL/GenBank/DDBJ whole genome shotgun (WGS) entry which is preliminary data.</text>
</comment>
<dbReference type="GO" id="GO:0042138">
    <property type="term" value="P:meiotic DNA double-strand break formation"/>
    <property type="evidence" value="ECO:0007669"/>
    <property type="project" value="TreeGrafter"/>
</dbReference>
<dbReference type="InterPro" id="IPR034546">
    <property type="entry name" value="PAIR1"/>
</dbReference>
<evidence type="ECO:0000313" key="2">
    <source>
        <dbReference type="EMBL" id="KAK1425178.1"/>
    </source>
</evidence>
<organism evidence="2 3">
    <name type="scientific">Tagetes erecta</name>
    <name type="common">African marigold</name>
    <dbReference type="NCBI Taxonomy" id="13708"/>
    <lineage>
        <taxon>Eukaryota</taxon>
        <taxon>Viridiplantae</taxon>
        <taxon>Streptophyta</taxon>
        <taxon>Embryophyta</taxon>
        <taxon>Tracheophyta</taxon>
        <taxon>Spermatophyta</taxon>
        <taxon>Magnoliopsida</taxon>
        <taxon>eudicotyledons</taxon>
        <taxon>Gunneridae</taxon>
        <taxon>Pentapetalae</taxon>
        <taxon>asterids</taxon>
        <taxon>campanulids</taxon>
        <taxon>Asterales</taxon>
        <taxon>Asteraceae</taxon>
        <taxon>Asteroideae</taxon>
        <taxon>Heliantheae alliance</taxon>
        <taxon>Tageteae</taxon>
        <taxon>Tagetes</taxon>
    </lineage>
</organism>
<dbReference type="PANTHER" id="PTHR37695">
    <property type="entry name" value="RECOMBINATION INITIATION DEFECTS 3-RELATED"/>
    <property type="match status" value="1"/>
</dbReference>
<dbReference type="GO" id="GO:0009556">
    <property type="term" value="P:microsporogenesis"/>
    <property type="evidence" value="ECO:0007669"/>
    <property type="project" value="TreeGrafter"/>
</dbReference>
<dbReference type="GO" id="GO:0009553">
    <property type="term" value="P:embryo sac development"/>
    <property type="evidence" value="ECO:0007669"/>
    <property type="project" value="TreeGrafter"/>
</dbReference>
<dbReference type="PANTHER" id="PTHR37695:SF1">
    <property type="entry name" value="RECOMBINATION INITIATION DEFECTS 3-RELATED"/>
    <property type="match status" value="1"/>
</dbReference>
<gene>
    <name evidence="2" type="ORF">QVD17_20524</name>
</gene>
<reference evidence="2" key="1">
    <citation type="journal article" date="2023" name="bioRxiv">
        <title>Improved chromosome-level genome assembly for marigold (Tagetes erecta).</title>
        <authorList>
            <person name="Jiang F."/>
            <person name="Yuan L."/>
            <person name="Wang S."/>
            <person name="Wang H."/>
            <person name="Xu D."/>
            <person name="Wang A."/>
            <person name="Fan W."/>
        </authorList>
    </citation>
    <scope>NUCLEOTIDE SEQUENCE</scope>
    <source>
        <strain evidence="2">WSJ</strain>
        <tissue evidence="2">Leaf</tissue>
    </source>
</reference>
<feature type="compositionally biased region" description="Low complexity" evidence="1">
    <location>
        <begin position="42"/>
        <end position="57"/>
    </location>
</feature>